<evidence type="ECO:0000313" key="2">
    <source>
        <dbReference type="EMBL" id="MYL85251.1"/>
    </source>
</evidence>
<accession>A0A7C9N4E0</accession>
<sequence>MRFDKRLSRRRCFELFKSLSNSLFEEVVANDRKHEERKKIFSFYIVPNGRWGGQNERVVDVFYGSRPFESVVERQDDESGMPHFRRRLLTESGGMITYNIDSYGLVFCILYPARTEDITPWEDFIILEKHIDPIFLTGTAILKRHWKILSSFSEVRCIDGDPSIVDFVRVYWVLFTKNVCIDGKLQGRRIVKASLQVLYISLTVGCSGFLLYLIQLLMK</sequence>
<proteinExistence type="predicted"/>
<name>A0A7C9N4E0_9BACT</name>
<comment type="caution">
    <text evidence="2">The sequence shown here is derived from an EMBL/GenBank/DDBJ whole genome shotgun (WGS) entry which is preliminary data.</text>
</comment>
<organism evidence="2 3">
    <name type="scientific">Solidesulfovibrio aerotolerans</name>
    <dbReference type="NCBI Taxonomy" id="295255"/>
    <lineage>
        <taxon>Bacteria</taxon>
        <taxon>Pseudomonadati</taxon>
        <taxon>Thermodesulfobacteriota</taxon>
        <taxon>Desulfovibrionia</taxon>
        <taxon>Desulfovibrionales</taxon>
        <taxon>Desulfovibrionaceae</taxon>
        <taxon>Solidesulfovibrio</taxon>
    </lineage>
</organism>
<keyword evidence="1" id="KW-1133">Transmembrane helix</keyword>
<dbReference type="RefSeq" id="WP_160964035.1">
    <property type="nucleotide sequence ID" value="NZ_WVUD01000069.1"/>
</dbReference>
<keyword evidence="1" id="KW-0812">Transmembrane</keyword>
<reference evidence="2 3" key="1">
    <citation type="submission" date="2020-01" db="EMBL/GenBank/DDBJ databases">
        <title>Genome sequence of Desulfovibrio aerotolerans DSM 16695(T).</title>
        <authorList>
            <person name="Karnachuk O."/>
            <person name="Avakyan M."/>
            <person name="Mardanov A."/>
            <person name="Kadnikov V."/>
            <person name="Ravin N."/>
        </authorList>
    </citation>
    <scope>NUCLEOTIDE SEQUENCE [LARGE SCALE GENOMIC DNA]</scope>
    <source>
        <strain evidence="2 3">DSM 16695</strain>
    </source>
</reference>
<protein>
    <submittedName>
        <fullName evidence="2">Uncharacterized protein</fullName>
    </submittedName>
</protein>
<feature type="transmembrane region" description="Helical" evidence="1">
    <location>
        <begin position="197"/>
        <end position="218"/>
    </location>
</feature>
<evidence type="ECO:0000313" key="3">
    <source>
        <dbReference type="Proteomes" id="UP000482487"/>
    </source>
</evidence>
<dbReference type="OrthoDB" id="7069164at2"/>
<dbReference type="Proteomes" id="UP000482487">
    <property type="component" value="Unassembled WGS sequence"/>
</dbReference>
<gene>
    <name evidence="2" type="ORF">GTA51_19325</name>
</gene>
<dbReference type="EMBL" id="WVUD01000069">
    <property type="protein sequence ID" value="MYL85251.1"/>
    <property type="molecule type" value="Genomic_DNA"/>
</dbReference>
<keyword evidence="3" id="KW-1185">Reference proteome</keyword>
<dbReference type="AlphaFoldDB" id="A0A7C9N4E0"/>
<keyword evidence="1" id="KW-0472">Membrane</keyword>
<evidence type="ECO:0000256" key="1">
    <source>
        <dbReference type="SAM" id="Phobius"/>
    </source>
</evidence>